<accession>A0A238JDV6</accession>
<dbReference type="EMBL" id="FXXP01000002">
    <property type="protein sequence ID" value="SMX28573.1"/>
    <property type="molecule type" value="Genomic_DNA"/>
</dbReference>
<dbReference type="Gene3D" id="2.30.110.10">
    <property type="entry name" value="Electron Transport, Fmn-binding Protein, Chain A"/>
    <property type="match status" value="1"/>
</dbReference>
<name>A0A238JDV6_9RHOB</name>
<dbReference type="Pfam" id="PF01243">
    <property type="entry name" value="PNPOx_N"/>
    <property type="match status" value="1"/>
</dbReference>
<dbReference type="InterPro" id="IPR012349">
    <property type="entry name" value="Split_barrel_FMN-bd"/>
</dbReference>
<organism evidence="2 3">
    <name type="scientific">Pelagimonas phthalicica</name>
    <dbReference type="NCBI Taxonomy" id="1037362"/>
    <lineage>
        <taxon>Bacteria</taxon>
        <taxon>Pseudomonadati</taxon>
        <taxon>Pseudomonadota</taxon>
        <taxon>Alphaproteobacteria</taxon>
        <taxon>Rhodobacterales</taxon>
        <taxon>Roseobacteraceae</taxon>
        <taxon>Pelagimonas</taxon>
    </lineage>
</organism>
<dbReference type="RefSeq" id="WP_099246004.1">
    <property type="nucleotide sequence ID" value="NZ_FXXP01000002.1"/>
</dbReference>
<dbReference type="PANTHER" id="PTHR39336:SF1">
    <property type="entry name" value="PYRIDOXAMINE PHOSPHATE OXIDASE FAMILY PROTEIN (AFU_ORTHOLOGUE AFUA_6G11440)"/>
    <property type="match status" value="1"/>
</dbReference>
<dbReference type="AlphaFoldDB" id="A0A238JDV6"/>
<evidence type="ECO:0000313" key="2">
    <source>
        <dbReference type="EMBL" id="SMX28573.1"/>
    </source>
</evidence>
<sequence>MGKQFDSLSDDHRNFIAEQKIFFVGSAAETGKVNISPKGGDSLRVLGDNRIIWRNLTGSGNETAGHLARVNRMTLMWCGFETRPMILRCYGTAKVFHARDPEFDDLNGVFDEHVGARQIYDMTVDMVQTSCGYAVPFYDYREDRKVLDKWAEGKGRDGVGDYWRDRNQETLDGFPTHVIADDA</sequence>
<protein>
    <submittedName>
        <fullName evidence="2">Pyridoxamine 5'-phosphate oxidase</fullName>
    </submittedName>
</protein>
<dbReference type="OrthoDB" id="115989at2"/>
<keyword evidence="3" id="KW-1185">Reference proteome</keyword>
<evidence type="ECO:0000259" key="1">
    <source>
        <dbReference type="Pfam" id="PF01243"/>
    </source>
</evidence>
<proteinExistence type="predicted"/>
<feature type="domain" description="Pyridoxamine 5'-phosphate oxidase N-terminal" evidence="1">
    <location>
        <begin position="9"/>
        <end position="117"/>
    </location>
</feature>
<gene>
    <name evidence="2" type="ORF">TRP8649_02698</name>
</gene>
<dbReference type="InterPro" id="IPR011576">
    <property type="entry name" value="Pyridox_Oxase_N"/>
</dbReference>
<reference evidence="3" key="1">
    <citation type="submission" date="2017-05" db="EMBL/GenBank/DDBJ databases">
        <authorList>
            <person name="Rodrigo-Torres L."/>
            <person name="Arahal R. D."/>
            <person name="Lucena T."/>
        </authorList>
    </citation>
    <scope>NUCLEOTIDE SEQUENCE [LARGE SCALE GENOMIC DNA]</scope>
    <source>
        <strain evidence="3">CECT 8649</strain>
    </source>
</reference>
<dbReference type="SUPFAM" id="SSF50475">
    <property type="entry name" value="FMN-binding split barrel"/>
    <property type="match status" value="1"/>
</dbReference>
<dbReference type="Proteomes" id="UP000225972">
    <property type="component" value="Unassembled WGS sequence"/>
</dbReference>
<evidence type="ECO:0000313" key="3">
    <source>
        <dbReference type="Proteomes" id="UP000225972"/>
    </source>
</evidence>
<dbReference type="PANTHER" id="PTHR39336">
    <property type="entry name" value="PYRIDOXAMINE PHOSPHATE OXIDASE FAMILY PROTEIN (AFU_ORTHOLOGUE AFUA_6G11440)"/>
    <property type="match status" value="1"/>
</dbReference>